<dbReference type="Proteomes" id="UP000321083">
    <property type="component" value="Unassembled WGS sequence"/>
</dbReference>
<feature type="transmembrane region" description="Helical" evidence="1">
    <location>
        <begin position="7"/>
        <end position="25"/>
    </location>
</feature>
<evidence type="ECO:0000313" key="2">
    <source>
        <dbReference type="EMBL" id="TWW08246.1"/>
    </source>
</evidence>
<proteinExistence type="predicted"/>
<name>A0A5C6M0J3_9PLAN</name>
<feature type="non-terminal residue" evidence="2">
    <location>
        <position position="27"/>
    </location>
</feature>
<comment type="caution">
    <text evidence="2">The sequence shown here is derived from an EMBL/GenBank/DDBJ whole genome shotgun (WGS) entry which is preliminary data.</text>
</comment>
<evidence type="ECO:0000256" key="1">
    <source>
        <dbReference type="SAM" id="Phobius"/>
    </source>
</evidence>
<keyword evidence="1" id="KW-0472">Membrane</keyword>
<keyword evidence="3" id="KW-1185">Reference proteome</keyword>
<sequence length="27" mass="2623">MAGSSRGLVVASMGLAALMALLAVADF</sequence>
<dbReference type="AlphaFoldDB" id="A0A5C6M0J3"/>
<accession>A0A5C6M0J3</accession>
<dbReference type="EMBL" id="SRHE01000766">
    <property type="protein sequence ID" value="TWW08246.1"/>
    <property type="molecule type" value="Genomic_DNA"/>
</dbReference>
<gene>
    <name evidence="2" type="ORF">E3A20_26240</name>
</gene>
<evidence type="ECO:0000313" key="3">
    <source>
        <dbReference type="Proteomes" id="UP000321083"/>
    </source>
</evidence>
<reference evidence="2 3" key="2">
    <citation type="submission" date="2019-08" db="EMBL/GenBank/DDBJ databases">
        <authorList>
            <person name="Henke P."/>
        </authorList>
    </citation>
    <scope>NUCLEOTIDE SEQUENCE [LARGE SCALE GENOMIC DNA]</scope>
    <source>
        <strain evidence="2">Phe10_nw2017</strain>
    </source>
</reference>
<keyword evidence="1" id="KW-1133">Transmembrane helix</keyword>
<protein>
    <submittedName>
        <fullName evidence="2">Uncharacterized protein</fullName>
    </submittedName>
</protein>
<reference evidence="2 3" key="1">
    <citation type="submission" date="2019-08" db="EMBL/GenBank/DDBJ databases">
        <title>100 year-old enigma solved: identification of Planctomyces bekefii, the type genus and species of the phylum Planctomycetes.</title>
        <authorList>
            <person name="Svetlana D.N."/>
            <person name="Overmann J."/>
        </authorList>
    </citation>
    <scope>NUCLEOTIDE SEQUENCE [LARGE SCALE GENOMIC DNA]</scope>
    <source>
        <strain evidence="2">Phe10_nw2017</strain>
    </source>
</reference>
<keyword evidence="1" id="KW-0812">Transmembrane</keyword>
<organism evidence="2 3">
    <name type="scientific">Planctomyces bekefii</name>
    <dbReference type="NCBI Taxonomy" id="1653850"/>
    <lineage>
        <taxon>Bacteria</taxon>
        <taxon>Pseudomonadati</taxon>
        <taxon>Planctomycetota</taxon>
        <taxon>Planctomycetia</taxon>
        <taxon>Planctomycetales</taxon>
        <taxon>Planctomycetaceae</taxon>
        <taxon>Planctomyces</taxon>
    </lineage>
</organism>